<dbReference type="KEGG" id="cmp:Cha6605_5034"/>
<evidence type="ECO:0000313" key="1">
    <source>
        <dbReference type="EMBL" id="AFY95938.1"/>
    </source>
</evidence>
<organism evidence="1 2">
    <name type="scientific">Chamaesiphon minutus (strain ATCC 27169 / PCC 6605)</name>
    <dbReference type="NCBI Taxonomy" id="1173020"/>
    <lineage>
        <taxon>Bacteria</taxon>
        <taxon>Bacillati</taxon>
        <taxon>Cyanobacteriota</taxon>
        <taxon>Cyanophyceae</taxon>
        <taxon>Gomontiellales</taxon>
        <taxon>Chamaesiphonaceae</taxon>
        <taxon>Chamaesiphon</taxon>
    </lineage>
</organism>
<gene>
    <name evidence="1" type="ORF">Cha6605_5034</name>
</gene>
<protein>
    <submittedName>
        <fullName evidence="1">Uncharacterized protein</fullName>
    </submittedName>
</protein>
<accession>K9UMQ4</accession>
<dbReference type="HOGENOM" id="CLU_2664400_0_0_3"/>
<dbReference type="AlphaFoldDB" id="K9UMQ4"/>
<reference evidence="1 2" key="1">
    <citation type="submission" date="2012-05" db="EMBL/GenBank/DDBJ databases">
        <title>Finished chromosome of genome of Chamaesiphon sp. PCC 6605.</title>
        <authorList>
            <consortium name="US DOE Joint Genome Institute"/>
            <person name="Gugger M."/>
            <person name="Coursin T."/>
            <person name="Rippka R."/>
            <person name="Tandeau De Marsac N."/>
            <person name="Huntemann M."/>
            <person name="Wei C.-L."/>
            <person name="Han J."/>
            <person name="Detter J.C."/>
            <person name="Han C."/>
            <person name="Tapia R."/>
            <person name="Chen A."/>
            <person name="Kyrpides N."/>
            <person name="Mavromatis K."/>
            <person name="Markowitz V."/>
            <person name="Szeto E."/>
            <person name="Ivanova N."/>
            <person name="Pagani I."/>
            <person name="Pati A."/>
            <person name="Goodwin L."/>
            <person name="Nordberg H.P."/>
            <person name="Cantor M.N."/>
            <person name="Hua S.X."/>
            <person name="Woyke T."/>
            <person name="Kerfeld C.A."/>
        </authorList>
    </citation>
    <scope>NUCLEOTIDE SEQUENCE [LARGE SCALE GENOMIC DNA]</scope>
    <source>
        <strain evidence="2">ATCC 27169 / PCC 6605</strain>
    </source>
</reference>
<dbReference type="Proteomes" id="UP000010366">
    <property type="component" value="Chromosome"/>
</dbReference>
<evidence type="ECO:0000313" key="2">
    <source>
        <dbReference type="Proteomes" id="UP000010366"/>
    </source>
</evidence>
<keyword evidence="2" id="KW-1185">Reference proteome</keyword>
<dbReference type="EMBL" id="CP003600">
    <property type="protein sequence ID" value="AFY95938.1"/>
    <property type="molecule type" value="Genomic_DNA"/>
</dbReference>
<dbReference type="OrthoDB" id="9943300at2"/>
<dbReference type="RefSeq" id="WP_015162026.1">
    <property type="nucleotide sequence ID" value="NC_019697.1"/>
</dbReference>
<sequence>MMSVILTVSELTFSTWIDAIYRATHSIVLPAKIPATQTRLVQIENKPSQIALHPNMLDAGQTIDYVSISAAIVNY</sequence>
<proteinExistence type="predicted"/>
<name>K9UMQ4_CHAP6</name>